<gene>
    <name evidence="1" type="ORF">IFO69_14030</name>
</gene>
<sequence length="395" mass="45920">MSKYYFLALALLMACTKAKETIKNDVETIVINTEEIEDSVDISSVIKEIRFVPLEDKDGDYLKGADRVLITKDHYILFDRFNSDEVKVYDRLGKLVKQVGEKGPGPLEVRQINDYWLNEEGCLEIYDFNLKKIVVFDKEFIADSSFRTKDPLIFSSVTKLIGHEGYVGFKSYSPYNGPFDNEFYKLGFLDKDFSLESTALNYFPELDGALVTTPISPFERYRDSIRFYQNFDPTIYHVQSPGVLVKRFAIQYQPNPIPNNWEQQIILPNVAYFKSHDRDFGKIQSLFEGKSRFGGEWKESSRYALIRSFDEGNKGFHSLYSKSENKVIANGRAFFENERYHIALPPIQVVDEENEIFVGVWQGALLKEYILMENSPFHEKIKDEESFYLIEVTFK</sequence>
<reference evidence="1 2" key="1">
    <citation type="submission" date="2020-09" db="EMBL/GenBank/DDBJ databases">
        <title>Echinicola sp. CAU 1574 isolated from sand of Sido Beach.</title>
        <authorList>
            <person name="Kim W."/>
        </authorList>
    </citation>
    <scope>NUCLEOTIDE SEQUENCE [LARGE SCALE GENOMIC DNA]</scope>
    <source>
        <strain evidence="1 2">CAU 1574</strain>
    </source>
</reference>
<dbReference type="Pfam" id="PF17170">
    <property type="entry name" value="DUF5128"/>
    <property type="match status" value="1"/>
</dbReference>
<dbReference type="Proteomes" id="UP000647133">
    <property type="component" value="Unassembled WGS sequence"/>
</dbReference>
<protein>
    <submittedName>
        <fullName evidence="1">6-bladed beta-propeller</fullName>
    </submittedName>
</protein>
<dbReference type="RefSeq" id="WP_192010755.1">
    <property type="nucleotide sequence ID" value="NZ_JACYTQ010000004.1"/>
</dbReference>
<dbReference type="PROSITE" id="PS51257">
    <property type="entry name" value="PROKAR_LIPOPROTEIN"/>
    <property type="match status" value="1"/>
</dbReference>
<accession>A0ABR9APS8</accession>
<organism evidence="1 2">
    <name type="scientific">Echinicola arenosa</name>
    <dbReference type="NCBI Taxonomy" id="2774144"/>
    <lineage>
        <taxon>Bacteria</taxon>
        <taxon>Pseudomonadati</taxon>
        <taxon>Bacteroidota</taxon>
        <taxon>Cytophagia</taxon>
        <taxon>Cytophagales</taxon>
        <taxon>Cyclobacteriaceae</taxon>
        <taxon>Echinicola</taxon>
    </lineage>
</organism>
<evidence type="ECO:0000313" key="1">
    <source>
        <dbReference type="EMBL" id="MBD8489873.1"/>
    </source>
</evidence>
<proteinExistence type="predicted"/>
<keyword evidence="2" id="KW-1185">Reference proteome</keyword>
<comment type="caution">
    <text evidence="1">The sequence shown here is derived from an EMBL/GenBank/DDBJ whole genome shotgun (WGS) entry which is preliminary data.</text>
</comment>
<evidence type="ECO:0000313" key="2">
    <source>
        <dbReference type="Proteomes" id="UP000647133"/>
    </source>
</evidence>
<name>A0ABR9APS8_9BACT</name>
<dbReference type="EMBL" id="JACYTQ010000004">
    <property type="protein sequence ID" value="MBD8489873.1"/>
    <property type="molecule type" value="Genomic_DNA"/>
</dbReference>